<evidence type="ECO:0000256" key="2">
    <source>
        <dbReference type="PROSITE-ProRule" id="PRU00076"/>
    </source>
</evidence>
<evidence type="ECO:0000259" key="5">
    <source>
        <dbReference type="PROSITE" id="PS50025"/>
    </source>
</evidence>
<dbReference type="EMBL" id="SRLO01001890">
    <property type="protein sequence ID" value="TNN34784.1"/>
    <property type="molecule type" value="Genomic_DNA"/>
</dbReference>
<dbReference type="PROSITE" id="PS50026">
    <property type="entry name" value="EGF_3"/>
    <property type="match status" value="1"/>
</dbReference>
<dbReference type="InterPro" id="IPR001791">
    <property type="entry name" value="Laminin_G"/>
</dbReference>
<comment type="caution">
    <text evidence="2">Lacks conserved residue(s) required for the propagation of feature annotation.</text>
</comment>
<dbReference type="InterPro" id="IPR000742">
    <property type="entry name" value="EGF"/>
</dbReference>
<organism evidence="7 8">
    <name type="scientific">Liparis tanakae</name>
    <name type="common">Tanaka's snailfish</name>
    <dbReference type="NCBI Taxonomy" id="230148"/>
    <lineage>
        <taxon>Eukaryota</taxon>
        <taxon>Metazoa</taxon>
        <taxon>Chordata</taxon>
        <taxon>Craniata</taxon>
        <taxon>Vertebrata</taxon>
        <taxon>Euteleostomi</taxon>
        <taxon>Actinopterygii</taxon>
        <taxon>Neopterygii</taxon>
        <taxon>Teleostei</taxon>
        <taxon>Neoteleostei</taxon>
        <taxon>Acanthomorphata</taxon>
        <taxon>Eupercaria</taxon>
        <taxon>Perciformes</taxon>
        <taxon>Cottioidei</taxon>
        <taxon>Cottales</taxon>
        <taxon>Liparidae</taxon>
        <taxon>Liparis</taxon>
    </lineage>
</organism>
<dbReference type="InterPro" id="IPR006207">
    <property type="entry name" value="Cys_knot_C"/>
</dbReference>
<dbReference type="PROSITE" id="PS01185">
    <property type="entry name" value="CTCK_1"/>
    <property type="match status" value="1"/>
</dbReference>
<feature type="domain" description="Laminin G" evidence="5">
    <location>
        <begin position="1"/>
        <end position="93"/>
    </location>
</feature>
<evidence type="ECO:0000259" key="6">
    <source>
        <dbReference type="PROSITE" id="PS50026"/>
    </source>
</evidence>
<proteinExistence type="predicted"/>
<dbReference type="Gene3D" id="2.60.120.200">
    <property type="match status" value="1"/>
</dbReference>
<dbReference type="PROSITE" id="PS01186">
    <property type="entry name" value="EGF_2"/>
    <property type="match status" value="2"/>
</dbReference>
<reference evidence="7 8" key="1">
    <citation type="submission" date="2019-03" db="EMBL/GenBank/DDBJ databases">
        <title>First draft genome of Liparis tanakae, snailfish: a comprehensive survey of snailfish specific genes.</title>
        <authorList>
            <person name="Kim W."/>
            <person name="Song I."/>
            <person name="Jeong J.-H."/>
            <person name="Kim D."/>
            <person name="Kim S."/>
            <person name="Ryu S."/>
            <person name="Song J.Y."/>
            <person name="Lee S.K."/>
        </authorList>
    </citation>
    <scope>NUCLEOTIDE SEQUENCE [LARGE SCALE GENOMIC DNA]</scope>
    <source>
        <tissue evidence="7">Muscle</tissue>
    </source>
</reference>
<evidence type="ECO:0000256" key="3">
    <source>
        <dbReference type="PROSITE-ProRule" id="PRU00122"/>
    </source>
</evidence>
<feature type="domain" description="CTCK" evidence="4">
    <location>
        <begin position="187"/>
        <end position="267"/>
    </location>
</feature>
<keyword evidence="1 2" id="KW-1015">Disulfide bond</keyword>
<dbReference type="Gene3D" id="2.10.25.10">
    <property type="entry name" value="Laminin"/>
    <property type="match status" value="1"/>
</dbReference>
<gene>
    <name evidence="7" type="primary">Slit1_0</name>
    <name evidence="7" type="ORF">EYF80_055055</name>
</gene>
<evidence type="ECO:0000313" key="8">
    <source>
        <dbReference type="Proteomes" id="UP000314294"/>
    </source>
</evidence>
<feature type="disulfide bond" evidence="2">
    <location>
        <begin position="125"/>
        <end position="135"/>
    </location>
</feature>
<dbReference type="SUPFAM" id="SSF49899">
    <property type="entry name" value="Concanavalin A-like lectins/glucanases"/>
    <property type="match status" value="1"/>
</dbReference>
<evidence type="ECO:0000313" key="7">
    <source>
        <dbReference type="EMBL" id="TNN34784.1"/>
    </source>
</evidence>
<comment type="caution">
    <text evidence="7">The sequence shown here is derived from an EMBL/GenBank/DDBJ whole genome shotgun (WGS) entry which is preliminary data.</text>
</comment>
<feature type="domain" description="EGF-like" evidence="6">
    <location>
        <begin position="121"/>
        <end position="157"/>
    </location>
</feature>
<keyword evidence="2" id="KW-0245">EGF-like domain</keyword>
<dbReference type="PROSITE" id="PS50025">
    <property type="entry name" value="LAM_G_DOMAIN"/>
    <property type="match status" value="1"/>
</dbReference>
<keyword evidence="8" id="KW-1185">Reference proteome</keyword>
<dbReference type="AlphaFoldDB" id="A0A4Z2F275"/>
<dbReference type="PROSITE" id="PS01225">
    <property type="entry name" value="CTCK_2"/>
    <property type="match status" value="1"/>
</dbReference>
<dbReference type="OrthoDB" id="8807444at2759"/>
<protein>
    <submittedName>
        <fullName evidence="7">Slit 1 protein</fullName>
    </submittedName>
</protein>
<accession>A0A4Z2F275</accession>
<dbReference type="InterPro" id="IPR013320">
    <property type="entry name" value="ConA-like_dom_sf"/>
</dbReference>
<name>A0A4Z2F275_9TELE</name>
<sequence length="267" mass="27997">MVNLSVDGGEPTSLDSRARRRLAAGDAPLYVGGKDDNAPDVSASGSVPVVTACLHQTLNGSSFHGCIRNLYINHELQDFTRGRLEPGGPRCHCESGWAGPHCDQPMAAGLSGAGVVTAATGVEPCGGSKCASGVCVALDARTYRCDCAEGYGGALCDLQGAPGGACQQGAPCLHGRCQRAEDGEERCPVRDVHRVQHGAVLCQTSKPFSWVECRGRCRALAEPDAAAASCCAPLRVRRRRLSFECDDGTSFTQDVEKPVECGCKECV</sequence>
<dbReference type="PROSITE" id="PS00022">
    <property type="entry name" value="EGF_1"/>
    <property type="match status" value="2"/>
</dbReference>
<dbReference type="GO" id="GO:0007399">
    <property type="term" value="P:nervous system development"/>
    <property type="evidence" value="ECO:0007669"/>
    <property type="project" value="UniProtKB-ARBA"/>
</dbReference>
<dbReference type="Proteomes" id="UP000314294">
    <property type="component" value="Unassembled WGS sequence"/>
</dbReference>
<dbReference type="SMART" id="SM00181">
    <property type="entry name" value="EGF"/>
    <property type="match status" value="2"/>
</dbReference>
<dbReference type="SMART" id="SM00041">
    <property type="entry name" value="CT"/>
    <property type="match status" value="1"/>
</dbReference>
<feature type="disulfide bond" evidence="2">
    <location>
        <begin position="147"/>
        <end position="156"/>
    </location>
</feature>
<evidence type="ECO:0000256" key="1">
    <source>
        <dbReference type="ARBA" id="ARBA00023157"/>
    </source>
</evidence>
<evidence type="ECO:0000259" key="4">
    <source>
        <dbReference type="PROSITE" id="PS01225"/>
    </source>
</evidence>
<feature type="disulfide bond" evidence="3">
    <location>
        <begin position="66"/>
        <end position="93"/>
    </location>
</feature>